<dbReference type="RefSeq" id="WP_242871115.1">
    <property type="nucleotide sequence ID" value="NZ_CABKVV010000014.1"/>
</dbReference>
<dbReference type="InterPro" id="IPR010001">
    <property type="entry name" value="BofA"/>
</dbReference>
<feature type="transmembrane region" description="Helical" evidence="1">
    <location>
        <begin position="36"/>
        <end position="56"/>
    </location>
</feature>
<reference evidence="2 3" key="1">
    <citation type="submission" date="2022-06" db="EMBL/GenBank/DDBJ databases">
        <title>Isolation of gut microbiota from human fecal samples.</title>
        <authorList>
            <person name="Pamer E.G."/>
            <person name="Barat B."/>
            <person name="Waligurski E."/>
            <person name="Medina S."/>
            <person name="Paddock L."/>
            <person name="Mostad J."/>
        </authorList>
    </citation>
    <scope>NUCLEOTIDE SEQUENCE [LARGE SCALE GENOMIC DNA]</scope>
    <source>
        <strain evidence="2 3">DFI.9.73</strain>
    </source>
</reference>
<keyword evidence="3" id="KW-1185">Reference proteome</keyword>
<dbReference type="EMBL" id="JANFZH010000002">
    <property type="protein sequence ID" value="MCQ4838536.1"/>
    <property type="molecule type" value="Genomic_DNA"/>
</dbReference>
<sequence>MKGFLFSAVLGFVAMALVNLCGPYTGVFLPVSRLSVLVSGVLGIPGVTLMLLLNAIL</sequence>
<protein>
    <submittedName>
        <fullName evidence="2">Pro-sigmaK processing inhibitor BofA family protein</fullName>
    </submittedName>
</protein>
<keyword evidence="1" id="KW-0812">Transmembrane</keyword>
<accession>A0ABT1RV46</accession>
<proteinExistence type="predicted"/>
<keyword evidence="1" id="KW-0472">Membrane</keyword>
<dbReference type="GeneID" id="90534037"/>
<organism evidence="2 3">
    <name type="scientific">Neglectibacter timonensis</name>
    <dbReference type="NCBI Taxonomy" id="1776382"/>
    <lineage>
        <taxon>Bacteria</taxon>
        <taxon>Bacillati</taxon>
        <taxon>Bacillota</taxon>
        <taxon>Clostridia</taxon>
        <taxon>Eubacteriales</taxon>
        <taxon>Oscillospiraceae</taxon>
        <taxon>Neglectibacter</taxon>
    </lineage>
</organism>
<name>A0ABT1RV46_9FIRM</name>
<evidence type="ECO:0000256" key="1">
    <source>
        <dbReference type="SAM" id="Phobius"/>
    </source>
</evidence>
<evidence type="ECO:0000313" key="3">
    <source>
        <dbReference type="Proteomes" id="UP001524473"/>
    </source>
</evidence>
<keyword evidence="1" id="KW-1133">Transmembrane helix</keyword>
<gene>
    <name evidence="2" type="ORF">NE695_01245</name>
</gene>
<evidence type="ECO:0000313" key="2">
    <source>
        <dbReference type="EMBL" id="MCQ4838536.1"/>
    </source>
</evidence>
<comment type="caution">
    <text evidence="2">The sequence shown here is derived from an EMBL/GenBank/DDBJ whole genome shotgun (WGS) entry which is preliminary data.</text>
</comment>
<dbReference type="Pfam" id="PF07441">
    <property type="entry name" value="BofA"/>
    <property type="match status" value="1"/>
</dbReference>
<dbReference type="Proteomes" id="UP001524473">
    <property type="component" value="Unassembled WGS sequence"/>
</dbReference>